<gene>
    <name evidence="3" type="ORF">HGM15179_019462</name>
</gene>
<dbReference type="InterPro" id="IPR002939">
    <property type="entry name" value="DnaJ_C"/>
</dbReference>
<dbReference type="PANTHER" id="PTHR24078:SF553">
    <property type="entry name" value="DNAJ HOMOLOG SUBFAMILY B MEMBER 5"/>
    <property type="match status" value="1"/>
</dbReference>
<evidence type="ECO:0000259" key="2">
    <source>
        <dbReference type="Pfam" id="PF01556"/>
    </source>
</evidence>
<evidence type="ECO:0000256" key="1">
    <source>
        <dbReference type="ARBA" id="ARBA00023186"/>
    </source>
</evidence>
<dbReference type="OrthoDB" id="550424at2759"/>
<protein>
    <recommendedName>
        <fullName evidence="2">Chaperone DnaJ C-terminal domain-containing protein</fullName>
    </recommendedName>
</protein>
<dbReference type="Gene3D" id="2.60.260.20">
    <property type="entry name" value="Urease metallochaperone UreE, N-terminal domain"/>
    <property type="match status" value="1"/>
</dbReference>
<sequence>MDMDDDGNPFSAFIQFGYIGINGVHQRHQESLHMLRKVQDTPVTHELKVSLEEIYHGSTKRMKITHRKLNADGRTMWTEDKILNIDIKQGIDSQENAIFDLRPWKRIPKLSDSTGIVVSSFTNRPIVCKDKSFILFTVMGKTGST</sequence>
<name>A0A8K1FVY1_9PASS</name>
<dbReference type="InterPro" id="IPR008971">
    <property type="entry name" value="HSP40/DnaJ_pept-bd"/>
</dbReference>
<comment type="caution">
    <text evidence="3">The sequence shown here is derived from an EMBL/GenBank/DDBJ whole genome shotgun (WGS) entry which is preliminary data.</text>
</comment>
<dbReference type="GO" id="GO:0051087">
    <property type="term" value="F:protein-folding chaperone binding"/>
    <property type="evidence" value="ECO:0007669"/>
    <property type="project" value="TreeGrafter"/>
</dbReference>
<dbReference type="Proteomes" id="UP000796761">
    <property type="component" value="Unassembled WGS sequence"/>
</dbReference>
<feature type="domain" description="Chaperone DnaJ C-terminal" evidence="2">
    <location>
        <begin position="43"/>
        <end position="97"/>
    </location>
</feature>
<keyword evidence="4" id="KW-1185">Reference proteome</keyword>
<dbReference type="AlphaFoldDB" id="A0A8K1FVY1"/>
<proteinExistence type="predicted"/>
<dbReference type="InterPro" id="IPR051339">
    <property type="entry name" value="DnaJ_subfamily_B"/>
</dbReference>
<dbReference type="SUPFAM" id="SSF49493">
    <property type="entry name" value="HSP40/DnaJ peptide-binding domain"/>
    <property type="match status" value="1"/>
</dbReference>
<dbReference type="PANTHER" id="PTHR24078">
    <property type="entry name" value="DNAJ HOMOLOG SUBFAMILY C MEMBER"/>
    <property type="match status" value="1"/>
</dbReference>
<evidence type="ECO:0000313" key="3">
    <source>
        <dbReference type="EMBL" id="TRZ07644.1"/>
    </source>
</evidence>
<dbReference type="GO" id="GO:0051082">
    <property type="term" value="F:unfolded protein binding"/>
    <property type="evidence" value="ECO:0007669"/>
    <property type="project" value="InterPro"/>
</dbReference>
<evidence type="ECO:0000313" key="4">
    <source>
        <dbReference type="Proteomes" id="UP000796761"/>
    </source>
</evidence>
<dbReference type="GO" id="GO:0006457">
    <property type="term" value="P:protein folding"/>
    <property type="evidence" value="ECO:0007669"/>
    <property type="project" value="InterPro"/>
</dbReference>
<keyword evidence="1" id="KW-0143">Chaperone</keyword>
<dbReference type="EMBL" id="SWJQ01001687">
    <property type="protein sequence ID" value="TRZ07644.1"/>
    <property type="molecule type" value="Genomic_DNA"/>
</dbReference>
<reference evidence="3" key="1">
    <citation type="submission" date="2019-04" db="EMBL/GenBank/DDBJ databases">
        <title>Genome assembly of Zosterops borbonicus 15179.</title>
        <authorList>
            <person name="Leroy T."/>
            <person name="Anselmetti Y."/>
            <person name="Tilak M.-K."/>
            <person name="Nabholz B."/>
        </authorList>
    </citation>
    <scope>NUCLEOTIDE SEQUENCE</scope>
    <source>
        <strain evidence="3">HGM_15179</strain>
        <tissue evidence="3">Muscle</tissue>
    </source>
</reference>
<dbReference type="GO" id="GO:0005829">
    <property type="term" value="C:cytosol"/>
    <property type="evidence" value="ECO:0007669"/>
    <property type="project" value="TreeGrafter"/>
</dbReference>
<accession>A0A8K1FVY1</accession>
<dbReference type="Pfam" id="PF01556">
    <property type="entry name" value="DnaJ_C"/>
    <property type="match status" value="1"/>
</dbReference>
<organism evidence="3 4">
    <name type="scientific">Zosterops borbonicus</name>
    <dbReference type="NCBI Taxonomy" id="364589"/>
    <lineage>
        <taxon>Eukaryota</taxon>
        <taxon>Metazoa</taxon>
        <taxon>Chordata</taxon>
        <taxon>Craniata</taxon>
        <taxon>Vertebrata</taxon>
        <taxon>Euteleostomi</taxon>
        <taxon>Archelosauria</taxon>
        <taxon>Archosauria</taxon>
        <taxon>Dinosauria</taxon>
        <taxon>Saurischia</taxon>
        <taxon>Theropoda</taxon>
        <taxon>Coelurosauria</taxon>
        <taxon>Aves</taxon>
        <taxon>Neognathae</taxon>
        <taxon>Neoaves</taxon>
        <taxon>Telluraves</taxon>
        <taxon>Australaves</taxon>
        <taxon>Passeriformes</taxon>
        <taxon>Sylvioidea</taxon>
        <taxon>Zosteropidae</taxon>
        <taxon>Zosterops</taxon>
    </lineage>
</organism>